<keyword evidence="10 15" id="KW-0274">FAD</keyword>
<evidence type="ECO:0000256" key="13">
    <source>
        <dbReference type="ARBA" id="ARBA00047880"/>
    </source>
</evidence>
<sequence length="309" mass="34868">MIEITDISTFTSPKPTVITIGTFDGVHLGHQKIINKVVESARRENLLATIFTFFPHPRMIVQHDNSLKLIHTLSEKKEALKALGVDLLIVQPFNEKFANLTAEDFVHKLLVERLNAKKVIIGYDHRFGKGRTADIKDMEHFGEQYGFAVEEIPVEEINEVSVSSTAIRNALLSGKMDIAERYLAAPYSLTGTVVHGMKLGRSIGYPTANIVVDDKYKLIPKDGVYAVYSLINQQKVYGMMSIGKNPTIEGKGSSIEVHFFDFNSDIYDQQITIYFIKYLREEQKFDSIELLKQQIANDETAARKAIALR</sequence>
<gene>
    <name evidence="17" type="ORF">J4N46_09000</name>
</gene>
<dbReference type="SUPFAM" id="SSF52374">
    <property type="entry name" value="Nucleotidylyl transferase"/>
    <property type="match status" value="1"/>
</dbReference>
<evidence type="ECO:0000256" key="15">
    <source>
        <dbReference type="PIRNR" id="PIRNR004491"/>
    </source>
</evidence>
<evidence type="ECO:0000256" key="10">
    <source>
        <dbReference type="ARBA" id="ARBA00022827"/>
    </source>
</evidence>
<comment type="function">
    <text evidence="1">Catalyzes the phosphorylation of riboflavin to FMN followed by the adenylation of FMN to FAD.</text>
</comment>
<dbReference type="PANTHER" id="PTHR22749:SF6">
    <property type="entry name" value="RIBOFLAVIN KINASE"/>
    <property type="match status" value="1"/>
</dbReference>
<evidence type="ECO:0000313" key="18">
    <source>
        <dbReference type="Proteomes" id="UP000681610"/>
    </source>
</evidence>
<keyword evidence="12" id="KW-0511">Multifunctional enzyme</keyword>
<dbReference type="GO" id="GO:0003919">
    <property type="term" value="F:FMN adenylyltransferase activity"/>
    <property type="evidence" value="ECO:0007669"/>
    <property type="project" value="UniProtKB-EC"/>
</dbReference>
<dbReference type="PANTHER" id="PTHR22749">
    <property type="entry name" value="RIBOFLAVIN KINASE/FMN ADENYLYLTRANSFERASE"/>
    <property type="match status" value="1"/>
</dbReference>
<dbReference type="InterPro" id="IPR014729">
    <property type="entry name" value="Rossmann-like_a/b/a_fold"/>
</dbReference>
<protein>
    <recommendedName>
        <fullName evidence="15">Riboflavin biosynthesis protein</fullName>
    </recommendedName>
    <domain>
        <recommendedName>
            <fullName evidence="15">Riboflavin kinase</fullName>
            <ecNumber evidence="15">2.7.1.26</ecNumber>
        </recommendedName>
        <alternativeName>
            <fullName evidence="15">Flavokinase</fullName>
        </alternativeName>
    </domain>
    <domain>
        <recommendedName>
            <fullName evidence="15">FMN adenylyltransferase</fullName>
            <ecNumber evidence="15">2.7.7.2</ecNumber>
        </recommendedName>
        <alternativeName>
            <fullName evidence="15">FAD pyrophosphorylase</fullName>
        </alternativeName>
        <alternativeName>
            <fullName evidence="15">FAD synthase</fullName>
        </alternativeName>
    </domain>
</protein>
<evidence type="ECO:0000256" key="1">
    <source>
        <dbReference type="ARBA" id="ARBA00002121"/>
    </source>
</evidence>
<evidence type="ECO:0000256" key="14">
    <source>
        <dbReference type="ARBA" id="ARBA00049494"/>
    </source>
</evidence>
<dbReference type="SMART" id="SM00904">
    <property type="entry name" value="Flavokinase"/>
    <property type="match status" value="1"/>
</dbReference>
<keyword evidence="9 15" id="KW-0418">Kinase</keyword>
<dbReference type="PIRSF" id="PIRSF004491">
    <property type="entry name" value="FAD_Synth"/>
    <property type="match status" value="1"/>
</dbReference>
<dbReference type="SUPFAM" id="SSF82114">
    <property type="entry name" value="Riboflavin kinase-like"/>
    <property type="match status" value="1"/>
</dbReference>
<keyword evidence="8 15" id="KW-0547">Nucleotide-binding</keyword>
<dbReference type="NCBIfam" id="NF004162">
    <property type="entry name" value="PRK05627.1-5"/>
    <property type="match status" value="1"/>
</dbReference>
<name>A0ABS3PYY3_9FLAO</name>
<evidence type="ECO:0000256" key="3">
    <source>
        <dbReference type="ARBA" id="ARBA00005201"/>
    </source>
</evidence>
<keyword evidence="5 15" id="KW-0288">FMN</keyword>
<dbReference type="RefSeq" id="WP_208059019.1">
    <property type="nucleotide sequence ID" value="NZ_CAUQMC010000057.1"/>
</dbReference>
<evidence type="ECO:0000256" key="2">
    <source>
        <dbReference type="ARBA" id="ARBA00004726"/>
    </source>
</evidence>
<evidence type="ECO:0000256" key="8">
    <source>
        <dbReference type="ARBA" id="ARBA00022741"/>
    </source>
</evidence>
<comment type="catalytic activity">
    <reaction evidence="13 15">
        <text>riboflavin + ATP = FMN + ADP + H(+)</text>
        <dbReference type="Rhea" id="RHEA:14357"/>
        <dbReference type="ChEBI" id="CHEBI:15378"/>
        <dbReference type="ChEBI" id="CHEBI:30616"/>
        <dbReference type="ChEBI" id="CHEBI:57986"/>
        <dbReference type="ChEBI" id="CHEBI:58210"/>
        <dbReference type="ChEBI" id="CHEBI:456216"/>
        <dbReference type="EC" id="2.7.1.26"/>
    </reaction>
</comment>
<evidence type="ECO:0000313" key="17">
    <source>
        <dbReference type="EMBL" id="MBO1884550.1"/>
    </source>
</evidence>
<dbReference type="EC" id="2.7.1.26" evidence="15"/>
<evidence type="ECO:0000259" key="16">
    <source>
        <dbReference type="SMART" id="SM00904"/>
    </source>
</evidence>
<dbReference type="EC" id="2.7.7.2" evidence="15"/>
<dbReference type="EMBL" id="JAGDYP010000006">
    <property type="protein sequence ID" value="MBO1884550.1"/>
    <property type="molecule type" value="Genomic_DNA"/>
</dbReference>
<proteinExistence type="inferred from homology"/>
<keyword evidence="18" id="KW-1185">Reference proteome</keyword>
<comment type="similarity">
    <text evidence="15">Belongs to the ribF family.</text>
</comment>
<dbReference type="CDD" id="cd02064">
    <property type="entry name" value="FAD_synthetase_N"/>
    <property type="match status" value="1"/>
</dbReference>
<evidence type="ECO:0000256" key="6">
    <source>
        <dbReference type="ARBA" id="ARBA00022679"/>
    </source>
</evidence>
<evidence type="ECO:0000256" key="9">
    <source>
        <dbReference type="ARBA" id="ARBA00022777"/>
    </source>
</evidence>
<dbReference type="Pfam" id="PF01687">
    <property type="entry name" value="Flavokinase"/>
    <property type="match status" value="1"/>
</dbReference>
<dbReference type="InterPro" id="IPR023465">
    <property type="entry name" value="Riboflavin_kinase_dom_sf"/>
</dbReference>
<comment type="caution">
    <text evidence="17">The sequence shown here is derived from an EMBL/GenBank/DDBJ whole genome shotgun (WGS) entry which is preliminary data.</text>
</comment>
<keyword evidence="7 15" id="KW-0548">Nucleotidyltransferase</keyword>
<dbReference type="GO" id="GO:0008531">
    <property type="term" value="F:riboflavin kinase activity"/>
    <property type="evidence" value="ECO:0007669"/>
    <property type="project" value="UniProtKB-EC"/>
</dbReference>
<dbReference type="InterPro" id="IPR015864">
    <property type="entry name" value="FAD_synthase"/>
</dbReference>
<comment type="pathway">
    <text evidence="2 15">Cofactor biosynthesis; FAD biosynthesis; FAD from FMN: step 1/1.</text>
</comment>
<evidence type="ECO:0000256" key="5">
    <source>
        <dbReference type="ARBA" id="ARBA00022643"/>
    </source>
</evidence>
<dbReference type="Gene3D" id="2.40.30.30">
    <property type="entry name" value="Riboflavin kinase-like"/>
    <property type="match status" value="1"/>
</dbReference>
<keyword evidence="11 15" id="KW-0067">ATP-binding</keyword>
<dbReference type="NCBIfam" id="NF004160">
    <property type="entry name" value="PRK05627.1-3"/>
    <property type="match status" value="1"/>
</dbReference>
<dbReference type="InterPro" id="IPR015865">
    <property type="entry name" value="Riboflavin_kinase_bac/euk"/>
</dbReference>
<accession>A0ABS3PYY3</accession>
<evidence type="ECO:0000256" key="4">
    <source>
        <dbReference type="ARBA" id="ARBA00022630"/>
    </source>
</evidence>
<dbReference type="InterPro" id="IPR002606">
    <property type="entry name" value="Riboflavin_kinase_bac"/>
</dbReference>
<evidence type="ECO:0000256" key="7">
    <source>
        <dbReference type="ARBA" id="ARBA00022695"/>
    </source>
</evidence>
<dbReference type="NCBIfam" id="TIGR00083">
    <property type="entry name" value="ribF"/>
    <property type="match status" value="1"/>
</dbReference>
<reference evidence="17 18" key="1">
    <citation type="submission" date="2021-03" db="EMBL/GenBank/DDBJ databases">
        <title>Isolation and description of Capnocytophaga bilenii sp. nov., a novel Capnocytophaga species, isolated from a gingivitis subject.</title>
        <authorList>
            <person name="Antezack A."/>
            <person name="Monnet-Corti V."/>
            <person name="La Scola B."/>
        </authorList>
    </citation>
    <scope>NUCLEOTIDE SEQUENCE [LARGE SCALE GENOMIC DNA]</scope>
    <source>
        <strain evidence="17 18">Marseille-Q4570</strain>
    </source>
</reference>
<organism evidence="17 18">
    <name type="scientific">Capnocytophaga bilenii</name>
    <dbReference type="NCBI Taxonomy" id="2819369"/>
    <lineage>
        <taxon>Bacteria</taxon>
        <taxon>Pseudomonadati</taxon>
        <taxon>Bacteroidota</taxon>
        <taxon>Flavobacteriia</taxon>
        <taxon>Flavobacteriales</taxon>
        <taxon>Flavobacteriaceae</taxon>
        <taxon>Capnocytophaga</taxon>
    </lineage>
</organism>
<dbReference type="Pfam" id="PF06574">
    <property type="entry name" value="FAD_syn"/>
    <property type="match status" value="1"/>
</dbReference>
<dbReference type="InterPro" id="IPR023468">
    <property type="entry name" value="Riboflavin_kinase"/>
</dbReference>
<evidence type="ECO:0000256" key="11">
    <source>
        <dbReference type="ARBA" id="ARBA00022840"/>
    </source>
</evidence>
<dbReference type="Proteomes" id="UP000681610">
    <property type="component" value="Unassembled WGS sequence"/>
</dbReference>
<dbReference type="Gene3D" id="3.40.50.620">
    <property type="entry name" value="HUPs"/>
    <property type="match status" value="1"/>
</dbReference>
<keyword evidence="4 15" id="KW-0285">Flavoprotein</keyword>
<comment type="catalytic activity">
    <reaction evidence="14 15">
        <text>FMN + ATP + H(+) = FAD + diphosphate</text>
        <dbReference type="Rhea" id="RHEA:17237"/>
        <dbReference type="ChEBI" id="CHEBI:15378"/>
        <dbReference type="ChEBI" id="CHEBI:30616"/>
        <dbReference type="ChEBI" id="CHEBI:33019"/>
        <dbReference type="ChEBI" id="CHEBI:57692"/>
        <dbReference type="ChEBI" id="CHEBI:58210"/>
        <dbReference type="EC" id="2.7.7.2"/>
    </reaction>
</comment>
<evidence type="ECO:0000256" key="12">
    <source>
        <dbReference type="ARBA" id="ARBA00023268"/>
    </source>
</evidence>
<comment type="pathway">
    <text evidence="3 15">Cofactor biosynthesis; FMN biosynthesis; FMN from riboflavin (ATP route): step 1/1.</text>
</comment>
<feature type="domain" description="Riboflavin kinase" evidence="16">
    <location>
        <begin position="182"/>
        <end position="307"/>
    </location>
</feature>
<keyword evidence="6 15" id="KW-0808">Transferase</keyword>